<dbReference type="EMBL" id="MG009575">
    <property type="protein sequence ID" value="ATN93997.1"/>
    <property type="molecule type" value="Genomic_DNA"/>
</dbReference>
<protein>
    <submittedName>
        <fullName evidence="2">Membrane protein</fullName>
    </submittedName>
</protein>
<dbReference type="KEGG" id="vg:63210137"/>
<evidence type="ECO:0000313" key="3">
    <source>
        <dbReference type="Proteomes" id="UP000229090"/>
    </source>
</evidence>
<gene>
    <name evidence="2" type="primary">34</name>
    <name evidence="2" type="ORF">SEA_KUMAO_34</name>
</gene>
<keyword evidence="1" id="KW-0472">Membrane</keyword>
<proteinExistence type="predicted"/>
<keyword evidence="3" id="KW-1185">Reference proteome</keyword>
<evidence type="ECO:0000313" key="2">
    <source>
        <dbReference type="EMBL" id="ATN93997.1"/>
    </source>
</evidence>
<organism evidence="2 3">
    <name type="scientific">Mycobacterium phage Kumao</name>
    <dbReference type="NCBI Taxonomy" id="2041344"/>
    <lineage>
        <taxon>Viruses</taxon>
        <taxon>Duplodnaviria</taxon>
        <taxon>Heunggongvirae</taxon>
        <taxon>Uroviricota</taxon>
        <taxon>Caudoviricetes</taxon>
        <taxon>Vilmaviridae</taxon>
        <taxon>Kumaovirus</taxon>
        <taxon>Kumaovirus kumao</taxon>
    </lineage>
</organism>
<keyword evidence="1" id="KW-1133">Transmembrane helix</keyword>
<evidence type="ECO:0000256" key="1">
    <source>
        <dbReference type="SAM" id="Phobius"/>
    </source>
</evidence>
<dbReference type="GeneID" id="63210137"/>
<keyword evidence="1" id="KW-0812">Transmembrane</keyword>
<dbReference type="Proteomes" id="UP000229090">
    <property type="component" value="Segment"/>
</dbReference>
<dbReference type="RefSeq" id="YP_010013524.1">
    <property type="nucleotide sequence ID" value="NC_053512.1"/>
</dbReference>
<accession>A0A2D1GPQ0</accession>
<name>A0A2D1GPQ0_9CAUD</name>
<feature type="transmembrane region" description="Helical" evidence="1">
    <location>
        <begin position="6"/>
        <end position="27"/>
    </location>
</feature>
<reference evidence="3" key="1">
    <citation type="submission" date="2017-09" db="EMBL/GenBank/DDBJ databases">
        <authorList>
            <person name="Ehlers B."/>
            <person name="Leendertz F.H."/>
        </authorList>
    </citation>
    <scope>NUCLEOTIDE SEQUENCE [LARGE SCALE GENOMIC DNA]</scope>
</reference>
<sequence>MIDVNTGTAIMGLITALATGGFLNAVWNSFTGRRAAQLNEAEIVARLSKEIREEIRAENKDLKGRMDKVVEAIIGLTDLLDDLFPKITGITPEERKALRRKINEAKLAT</sequence>